<evidence type="ECO:0000313" key="9">
    <source>
        <dbReference type="EMBL" id="TYL52386.1"/>
    </source>
</evidence>
<dbReference type="PANTHER" id="PTHR42781">
    <property type="entry name" value="SPERMIDINE/PUTRESCINE IMPORT ATP-BINDING PROTEIN POTA"/>
    <property type="match status" value="1"/>
</dbReference>
<evidence type="ECO:0000256" key="1">
    <source>
        <dbReference type="ARBA" id="ARBA00022448"/>
    </source>
</evidence>
<dbReference type="SMART" id="SM00382">
    <property type="entry name" value="AAA"/>
    <property type="match status" value="1"/>
</dbReference>
<gene>
    <name evidence="7" type="primary">potA</name>
    <name evidence="9" type="ORF">FYC51_01060</name>
</gene>
<dbReference type="EC" id="7.6.2.11" evidence="7"/>
<protein>
    <recommendedName>
        <fullName evidence="7">Spermidine/putrescine import ATP-binding protein PotA</fullName>
        <ecNumber evidence="7">7.6.2.11</ecNumber>
    </recommendedName>
</protein>
<dbReference type="RefSeq" id="WP_148731851.1">
    <property type="nucleotide sequence ID" value="NZ_VSSB01000001.1"/>
</dbReference>
<dbReference type="PROSITE" id="PS00211">
    <property type="entry name" value="ABC_TRANSPORTER_1"/>
    <property type="match status" value="1"/>
</dbReference>
<keyword evidence="1 7" id="KW-0813">Transport</keyword>
<evidence type="ECO:0000259" key="8">
    <source>
        <dbReference type="PROSITE" id="PS50893"/>
    </source>
</evidence>
<accession>A0A5S4V0A8</accession>
<evidence type="ECO:0000256" key="3">
    <source>
        <dbReference type="ARBA" id="ARBA00022741"/>
    </source>
</evidence>
<dbReference type="GO" id="GO:0016887">
    <property type="term" value="F:ATP hydrolysis activity"/>
    <property type="evidence" value="ECO:0007669"/>
    <property type="project" value="InterPro"/>
</dbReference>
<reference evidence="9 10" key="1">
    <citation type="submission" date="2019-08" db="EMBL/GenBank/DDBJ databases">
        <authorList>
            <person name="Hu J."/>
        </authorList>
    </citation>
    <scope>NUCLEOTIDE SEQUENCE [LARGE SCALE GENOMIC DNA]</scope>
    <source>
        <strain evidence="9 10">NEAU-184</strain>
    </source>
</reference>
<dbReference type="InterPro" id="IPR013611">
    <property type="entry name" value="Transp-assoc_OB_typ2"/>
</dbReference>
<dbReference type="SUPFAM" id="SSF52540">
    <property type="entry name" value="P-loop containing nucleoside triphosphate hydrolases"/>
    <property type="match status" value="1"/>
</dbReference>
<dbReference type="Pfam" id="PF00005">
    <property type="entry name" value="ABC_tran"/>
    <property type="match status" value="1"/>
</dbReference>
<keyword evidence="4 7" id="KW-0067">ATP-binding</keyword>
<evidence type="ECO:0000256" key="5">
    <source>
        <dbReference type="ARBA" id="ARBA00022967"/>
    </source>
</evidence>
<name>A0A5S4V0A8_9MICO</name>
<evidence type="ECO:0000256" key="6">
    <source>
        <dbReference type="ARBA" id="ARBA00023136"/>
    </source>
</evidence>
<dbReference type="InterPro" id="IPR003593">
    <property type="entry name" value="AAA+_ATPase"/>
</dbReference>
<dbReference type="InterPro" id="IPR008995">
    <property type="entry name" value="Mo/tungstate-bd_C_term_dom"/>
</dbReference>
<dbReference type="InterPro" id="IPR005893">
    <property type="entry name" value="PotA-like"/>
</dbReference>
<evidence type="ECO:0000256" key="4">
    <source>
        <dbReference type="ARBA" id="ARBA00022840"/>
    </source>
</evidence>
<evidence type="ECO:0000256" key="2">
    <source>
        <dbReference type="ARBA" id="ARBA00022475"/>
    </source>
</evidence>
<comment type="caution">
    <text evidence="9">The sequence shown here is derived from an EMBL/GenBank/DDBJ whole genome shotgun (WGS) entry which is preliminary data.</text>
</comment>
<dbReference type="InterPro" id="IPR017871">
    <property type="entry name" value="ABC_transporter-like_CS"/>
</dbReference>
<keyword evidence="6 7" id="KW-0472">Membrane</keyword>
<dbReference type="SUPFAM" id="SSF50331">
    <property type="entry name" value="MOP-like"/>
    <property type="match status" value="1"/>
</dbReference>
<organism evidence="9 10">
    <name type="scientific">Agromyces mariniharenae</name>
    <dbReference type="NCBI Taxonomy" id="2604423"/>
    <lineage>
        <taxon>Bacteria</taxon>
        <taxon>Bacillati</taxon>
        <taxon>Actinomycetota</taxon>
        <taxon>Actinomycetes</taxon>
        <taxon>Micrococcales</taxon>
        <taxon>Microbacteriaceae</taxon>
        <taxon>Agromyces</taxon>
    </lineage>
</organism>
<dbReference type="InterPro" id="IPR003439">
    <property type="entry name" value="ABC_transporter-like_ATP-bd"/>
</dbReference>
<comment type="catalytic activity">
    <reaction evidence="7">
        <text>ATP + H2O + polyamine-[polyamine-binding protein]Side 1 = ADP + phosphate + polyamineSide 2 + [polyamine-binding protein]Side 1.</text>
        <dbReference type="EC" id="7.6.2.11"/>
    </reaction>
</comment>
<comment type="subunit">
    <text evidence="7">The complex is composed of two ATP-binding proteins (PotA), two transmembrane proteins (PotB and PotC) and a solute-binding protein (PotD).</text>
</comment>
<dbReference type="Pfam" id="PF08402">
    <property type="entry name" value="TOBE_2"/>
    <property type="match status" value="1"/>
</dbReference>
<sequence>MAVREFAERGADLELVGIQKRFPGFTAIEELDLVIPAGSFFALLGPSGCGKTTTLRLVAGLEEPTRGRILIGGKDVTDTKSHERPVNTVFQSYALFPHMTIIENVAFGLKRRRMSDPMGKAHEALKLVELDHLAQRRPQQLSGGQQQRVALARAIVNRPALLLLDEPLGALDLKLRRQMQLELKTIQEEVGLTFLHVTHDQEEAMTMADTVAVMNKGAIEQMGAPEELYDLPRTAFVANFLGQSNLFTGEVVGTTADAITVEAAGTRIVVPAARSQKHQGEVTVGVRPEKVVLHTEAPTETAGRNLLGPGRVIDVSFSGVSTQYLVDLGALGTLLVFAQNVGFAPVAGLGTEVWLSWDLTHGFGLADELAETGRFPADDSTTSIAVQRREALVSELEEH</sequence>
<proteinExistence type="inferred from homology"/>
<dbReference type="Gene3D" id="3.40.50.300">
    <property type="entry name" value="P-loop containing nucleotide triphosphate hydrolases"/>
    <property type="match status" value="1"/>
</dbReference>
<dbReference type="InterPro" id="IPR050093">
    <property type="entry name" value="ABC_SmlMolc_Importer"/>
</dbReference>
<dbReference type="Gene3D" id="2.40.50.100">
    <property type="match status" value="1"/>
</dbReference>
<dbReference type="GO" id="GO:0005524">
    <property type="term" value="F:ATP binding"/>
    <property type="evidence" value="ECO:0007669"/>
    <property type="project" value="UniProtKB-KW"/>
</dbReference>
<comment type="function">
    <text evidence="7">Part of the ABC transporter complex PotABCD involved in spermidine/putrescine import. Responsible for energy coupling to the transport system.</text>
</comment>
<dbReference type="GO" id="GO:0015417">
    <property type="term" value="F:ABC-type polyamine transporter activity"/>
    <property type="evidence" value="ECO:0007669"/>
    <property type="project" value="UniProtKB-EC"/>
</dbReference>
<keyword evidence="10" id="KW-1185">Reference proteome</keyword>
<dbReference type="GO" id="GO:0043190">
    <property type="term" value="C:ATP-binding cassette (ABC) transporter complex"/>
    <property type="evidence" value="ECO:0007669"/>
    <property type="project" value="InterPro"/>
</dbReference>
<keyword evidence="2 7" id="KW-1003">Cell membrane</keyword>
<dbReference type="InterPro" id="IPR027417">
    <property type="entry name" value="P-loop_NTPase"/>
</dbReference>
<dbReference type="PROSITE" id="PS50893">
    <property type="entry name" value="ABC_TRANSPORTER_2"/>
    <property type="match status" value="1"/>
</dbReference>
<dbReference type="PANTHER" id="PTHR42781:SF4">
    <property type="entry name" value="SPERMIDINE_PUTRESCINE IMPORT ATP-BINDING PROTEIN POTA"/>
    <property type="match status" value="1"/>
</dbReference>
<dbReference type="Proteomes" id="UP000325243">
    <property type="component" value="Unassembled WGS sequence"/>
</dbReference>
<dbReference type="FunFam" id="3.40.50.300:FF:000133">
    <property type="entry name" value="Spermidine/putrescine import ATP-binding protein PotA"/>
    <property type="match status" value="1"/>
</dbReference>
<dbReference type="EMBL" id="VSSB01000001">
    <property type="protein sequence ID" value="TYL52386.1"/>
    <property type="molecule type" value="Genomic_DNA"/>
</dbReference>
<comment type="similarity">
    <text evidence="7">Belongs to the ABC transporter superfamily. Spermidine/putrescine importer (TC 3.A.1.11.1) family.</text>
</comment>
<feature type="domain" description="ABC transporter" evidence="8">
    <location>
        <begin position="13"/>
        <end position="241"/>
    </location>
</feature>
<evidence type="ECO:0000313" key="10">
    <source>
        <dbReference type="Proteomes" id="UP000325243"/>
    </source>
</evidence>
<dbReference type="NCBIfam" id="TIGR01187">
    <property type="entry name" value="potA"/>
    <property type="match status" value="1"/>
</dbReference>
<keyword evidence="3 7" id="KW-0547">Nucleotide-binding</keyword>
<keyword evidence="5 7" id="KW-1278">Translocase</keyword>
<evidence type="ECO:0000256" key="7">
    <source>
        <dbReference type="RuleBase" id="RU364083"/>
    </source>
</evidence>
<dbReference type="AlphaFoldDB" id="A0A5S4V0A8"/>